<feature type="region of interest" description="Disordered" evidence="1">
    <location>
        <begin position="96"/>
        <end position="125"/>
    </location>
</feature>
<accession>A0A6F8Y3E6</accession>
<protein>
    <submittedName>
        <fullName evidence="2">Uncharacterized protein</fullName>
    </submittedName>
</protein>
<reference evidence="2 3" key="2">
    <citation type="submission" date="2020-03" db="EMBL/GenBank/DDBJ databases">
        <authorList>
            <person name="Ichikawa N."/>
            <person name="Kimura A."/>
            <person name="Kitahashi Y."/>
            <person name="Uohara A."/>
        </authorList>
    </citation>
    <scope>NUCLEOTIDE SEQUENCE [LARGE SCALE GENOMIC DNA]</scope>
    <source>
        <strain evidence="2 3">NBRC 107702</strain>
    </source>
</reference>
<name>A0A6F8Y3E6_9ACTN</name>
<dbReference type="AlphaFoldDB" id="A0A6F8Y3E6"/>
<keyword evidence="3" id="KW-1185">Reference proteome</keyword>
<proteinExistence type="predicted"/>
<gene>
    <name evidence="2" type="ORF">Pflav_069080</name>
</gene>
<feature type="compositionally biased region" description="Gly residues" evidence="1">
    <location>
        <begin position="22"/>
        <end position="40"/>
    </location>
</feature>
<feature type="region of interest" description="Disordered" evidence="1">
    <location>
        <begin position="1"/>
        <end position="43"/>
    </location>
</feature>
<reference evidence="2 3" key="1">
    <citation type="submission" date="2020-03" db="EMBL/GenBank/DDBJ databases">
        <title>Whole genome shotgun sequence of Phytohabitans flavus NBRC 107702.</title>
        <authorList>
            <person name="Komaki H."/>
            <person name="Tamura T."/>
        </authorList>
    </citation>
    <scope>NUCLEOTIDE SEQUENCE [LARGE SCALE GENOMIC DNA]</scope>
    <source>
        <strain evidence="2 3">NBRC 107702</strain>
    </source>
</reference>
<evidence type="ECO:0000313" key="3">
    <source>
        <dbReference type="Proteomes" id="UP000502508"/>
    </source>
</evidence>
<dbReference type="EMBL" id="AP022870">
    <property type="protein sequence ID" value="BCB80498.1"/>
    <property type="molecule type" value="Genomic_DNA"/>
</dbReference>
<feature type="compositionally biased region" description="Low complexity" evidence="1">
    <location>
        <begin position="110"/>
        <end position="123"/>
    </location>
</feature>
<sequence length="196" mass="19752">MGAVARNCSATPADNGTSAVRAGGGSGGTTTGPSEGGGMNGVVPPLASTESPTFAEPVLMAAMIGSDDMVASMTTITVYRLVGPAKPAARCTPATRRSATCVPPARRWRTSSGTGQSPGSSTTEAPLRQVLTQGGPSRHTAPPSVSVSMCQLSGTIRLIPSPASDLMHCQRVDQQCGETPLPGRSLETAAGFEVAL</sequence>
<evidence type="ECO:0000313" key="2">
    <source>
        <dbReference type="EMBL" id="BCB80498.1"/>
    </source>
</evidence>
<organism evidence="2 3">
    <name type="scientific">Phytohabitans flavus</name>
    <dbReference type="NCBI Taxonomy" id="1076124"/>
    <lineage>
        <taxon>Bacteria</taxon>
        <taxon>Bacillati</taxon>
        <taxon>Actinomycetota</taxon>
        <taxon>Actinomycetes</taxon>
        <taxon>Micromonosporales</taxon>
        <taxon>Micromonosporaceae</taxon>
    </lineage>
</organism>
<dbReference type="Proteomes" id="UP000502508">
    <property type="component" value="Chromosome"/>
</dbReference>
<evidence type="ECO:0000256" key="1">
    <source>
        <dbReference type="SAM" id="MobiDB-lite"/>
    </source>
</evidence>
<dbReference type="KEGG" id="pfla:Pflav_069080"/>